<dbReference type="AlphaFoldDB" id="A0A2S9YPG2"/>
<feature type="domain" description="SoxA A3" evidence="3">
    <location>
        <begin position="3"/>
        <end position="86"/>
    </location>
</feature>
<dbReference type="EMBL" id="PVNL01000062">
    <property type="protein sequence ID" value="PRQ06981.1"/>
    <property type="molecule type" value="Genomic_DNA"/>
</dbReference>
<evidence type="ECO:0000313" key="5">
    <source>
        <dbReference type="Proteomes" id="UP000238823"/>
    </source>
</evidence>
<evidence type="ECO:0000313" key="4">
    <source>
        <dbReference type="EMBL" id="PRQ06981.1"/>
    </source>
</evidence>
<sequence>MSERTFVCRCEDVTVSELEHAFAAGLTTIEEVKRYTGFGTGPCQGKECMAALARELVRRGLATPAALRPFTARPPAEPVSFGALAAAPDPYVDPLPSRLHADPLGDADPLADAQEPPST</sequence>
<gene>
    <name evidence="4" type="primary">hcnB_1</name>
    <name evidence="4" type="ORF">ENSA7_33150</name>
</gene>
<feature type="region of interest" description="Disordered" evidence="2">
    <location>
        <begin position="92"/>
        <end position="119"/>
    </location>
</feature>
<evidence type="ECO:0000256" key="2">
    <source>
        <dbReference type="SAM" id="MobiDB-lite"/>
    </source>
</evidence>
<keyword evidence="1 4" id="KW-0560">Oxidoreductase</keyword>
<protein>
    <submittedName>
        <fullName evidence="4">Hydrogen cyanide synthase subunit HcnB</fullName>
        <ecNumber evidence="4">1.4.99.5</ecNumber>
    </submittedName>
</protein>
<evidence type="ECO:0000259" key="3">
    <source>
        <dbReference type="Pfam" id="PF17806"/>
    </source>
</evidence>
<dbReference type="Proteomes" id="UP000238823">
    <property type="component" value="Unassembled WGS sequence"/>
</dbReference>
<feature type="compositionally biased region" description="Low complexity" evidence="2">
    <location>
        <begin position="102"/>
        <end position="113"/>
    </location>
</feature>
<dbReference type="OrthoDB" id="9801699at2"/>
<dbReference type="InterPro" id="IPR041117">
    <property type="entry name" value="SoxA_A3"/>
</dbReference>
<evidence type="ECO:0000256" key="1">
    <source>
        <dbReference type="ARBA" id="ARBA00023002"/>
    </source>
</evidence>
<dbReference type="InterPro" id="IPR041854">
    <property type="entry name" value="BFD-like_2Fe2S-bd_dom_sf"/>
</dbReference>
<name>A0A2S9YPG2_9BACT</name>
<proteinExistence type="predicted"/>
<comment type="caution">
    <text evidence="4">The sequence shown here is derived from an EMBL/GenBank/DDBJ whole genome shotgun (WGS) entry which is preliminary data.</text>
</comment>
<dbReference type="RefSeq" id="WP_106090314.1">
    <property type="nucleotide sequence ID" value="NZ_PVNL01000062.1"/>
</dbReference>
<dbReference type="Gene3D" id="1.10.10.1100">
    <property type="entry name" value="BFD-like [2Fe-2S]-binding domain"/>
    <property type="match status" value="1"/>
</dbReference>
<accession>A0A2S9YPG2</accession>
<dbReference type="GO" id="GO:0050622">
    <property type="term" value="F:glycine dehydrogenase (cyanide-forming) activity"/>
    <property type="evidence" value="ECO:0007669"/>
    <property type="project" value="UniProtKB-EC"/>
</dbReference>
<dbReference type="CDD" id="cd19946">
    <property type="entry name" value="GlpA-like_Fer2_BFD-like"/>
    <property type="match status" value="1"/>
</dbReference>
<organism evidence="4 5">
    <name type="scientific">Enhygromyxa salina</name>
    <dbReference type="NCBI Taxonomy" id="215803"/>
    <lineage>
        <taxon>Bacteria</taxon>
        <taxon>Pseudomonadati</taxon>
        <taxon>Myxococcota</taxon>
        <taxon>Polyangia</taxon>
        <taxon>Nannocystales</taxon>
        <taxon>Nannocystaceae</taxon>
        <taxon>Enhygromyxa</taxon>
    </lineage>
</organism>
<dbReference type="Pfam" id="PF17806">
    <property type="entry name" value="SO_alpha_A3"/>
    <property type="match status" value="1"/>
</dbReference>
<reference evidence="4 5" key="1">
    <citation type="submission" date="2018-03" db="EMBL/GenBank/DDBJ databases">
        <title>Draft Genome Sequences of the Obligatory Marine Myxobacteria Enhygromyxa salina SWB007.</title>
        <authorList>
            <person name="Poehlein A."/>
            <person name="Moghaddam J.A."/>
            <person name="Harms H."/>
            <person name="Alanjari M."/>
            <person name="Koenig G.M."/>
            <person name="Daniel R."/>
            <person name="Schaeberle T.F."/>
        </authorList>
    </citation>
    <scope>NUCLEOTIDE SEQUENCE [LARGE SCALE GENOMIC DNA]</scope>
    <source>
        <strain evidence="4 5">SWB007</strain>
    </source>
</reference>
<dbReference type="EC" id="1.4.99.5" evidence="4"/>